<keyword evidence="1" id="KW-0732">Signal</keyword>
<organism evidence="2 3">
    <name type="scientific">Methylobacterium thuringiense</name>
    <dbReference type="NCBI Taxonomy" id="1003091"/>
    <lineage>
        <taxon>Bacteria</taxon>
        <taxon>Pseudomonadati</taxon>
        <taxon>Pseudomonadota</taxon>
        <taxon>Alphaproteobacteria</taxon>
        <taxon>Hyphomicrobiales</taxon>
        <taxon>Methylobacteriaceae</taxon>
        <taxon>Methylobacterium</taxon>
    </lineage>
</organism>
<feature type="signal peptide" evidence="1">
    <location>
        <begin position="1"/>
        <end position="21"/>
    </location>
</feature>
<reference evidence="2" key="1">
    <citation type="journal article" date="2021" name="Front. Microbiol.">
        <title>Comprehensive Comparative Genomics and Phenotyping of Methylobacterium Species.</title>
        <authorList>
            <person name="Alessa O."/>
            <person name="Ogura Y."/>
            <person name="Fujitani Y."/>
            <person name="Takami H."/>
            <person name="Hayashi T."/>
            <person name="Sahin N."/>
            <person name="Tani A."/>
        </authorList>
    </citation>
    <scope>NUCLEOTIDE SEQUENCE</scope>
    <source>
        <strain evidence="2">DSM 23674</strain>
    </source>
</reference>
<dbReference type="Proteomes" id="UP001055101">
    <property type="component" value="Unassembled WGS sequence"/>
</dbReference>
<dbReference type="RefSeq" id="WP_147817650.1">
    <property type="nucleotide sequence ID" value="NZ_BPRA01000006.1"/>
</dbReference>
<evidence type="ECO:0000313" key="2">
    <source>
        <dbReference type="EMBL" id="GJE54817.1"/>
    </source>
</evidence>
<protein>
    <recommendedName>
        <fullName evidence="4">Secreted protein</fullName>
    </recommendedName>
</protein>
<reference evidence="2" key="2">
    <citation type="submission" date="2021-08" db="EMBL/GenBank/DDBJ databases">
        <authorList>
            <person name="Tani A."/>
            <person name="Ola A."/>
            <person name="Ogura Y."/>
            <person name="Katsura K."/>
            <person name="Hayashi T."/>
        </authorList>
    </citation>
    <scope>NUCLEOTIDE SEQUENCE</scope>
    <source>
        <strain evidence="2">DSM 23674</strain>
    </source>
</reference>
<name>A0ABQ4TL79_9HYPH</name>
<comment type="caution">
    <text evidence="2">The sequence shown here is derived from an EMBL/GenBank/DDBJ whole genome shotgun (WGS) entry which is preliminary data.</text>
</comment>
<dbReference type="EMBL" id="BPRA01000006">
    <property type="protein sequence ID" value="GJE54817.1"/>
    <property type="molecule type" value="Genomic_DNA"/>
</dbReference>
<accession>A0ABQ4TL79</accession>
<keyword evidence="3" id="KW-1185">Reference proteome</keyword>
<evidence type="ECO:0000313" key="3">
    <source>
        <dbReference type="Proteomes" id="UP001055101"/>
    </source>
</evidence>
<feature type="chain" id="PRO_5045436133" description="Secreted protein" evidence="1">
    <location>
        <begin position="22"/>
        <end position="122"/>
    </location>
</feature>
<evidence type="ECO:0000256" key="1">
    <source>
        <dbReference type="SAM" id="SignalP"/>
    </source>
</evidence>
<sequence length="122" mass="13237">MKRMLVGLILGFILVPAIGHADPAQDEKRDEKVVGLARVVCAQAGIVLHCGKLYTLDDRLSEGLARTARQTLDRALGPQPAANLISDESDRVSREIADVGEDQWCADQRDILNADGAKVFVD</sequence>
<proteinExistence type="predicted"/>
<gene>
    <name evidence="2" type="ORF">EKPJFOCH_1302</name>
</gene>
<evidence type="ECO:0008006" key="4">
    <source>
        <dbReference type="Google" id="ProtNLM"/>
    </source>
</evidence>